<protein>
    <submittedName>
        <fullName evidence="2">Uncharacterized protein</fullName>
    </submittedName>
</protein>
<evidence type="ECO:0000313" key="2">
    <source>
        <dbReference type="EMBL" id="KAK4152737.1"/>
    </source>
</evidence>
<organism evidence="2 3">
    <name type="scientific">Chaetomidium leptoderma</name>
    <dbReference type="NCBI Taxonomy" id="669021"/>
    <lineage>
        <taxon>Eukaryota</taxon>
        <taxon>Fungi</taxon>
        <taxon>Dikarya</taxon>
        <taxon>Ascomycota</taxon>
        <taxon>Pezizomycotina</taxon>
        <taxon>Sordariomycetes</taxon>
        <taxon>Sordariomycetidae</taxon>
        <taxon>Sordariales</taxon>
        <taxon>Chaetomiaceae</taxon>
        <taxon>Chaetomidium</taxon>
    </lineage>
</organism>
<comment type="caution">
    <text evidence="2">The sequence shown here is derived from an EMBL/GenBank/DDBJ whole genome shotgun (WGS) entry which is preliminary data.</text>
</comment>
<reference evidence="2" key="1">
    <citation type="journal article" date="2023" name="Mol. Phylogenet. Evol.">
        <title>Genome-scale phylogeny and comparative genomics of the fungal order Sordariales.</title>
        <authorList>
            <person name="Hensen N."/>
            <person name="Bonometti L."/>
            <person name="Westerberg I."/>
            <person name="Brannstrom I.O."/>
            <person name="Guillou S."/>
            <person name="Cros-Aarteil S."/>
            <person name="Calhoun S."/>
            <person name="Haridas S."/>
            <person name="Kuo A."/>
            <person name="Mondo S."/>
            <person name="Pangilinan J."/>
            <person name="Riley R."/>
            <person name="LaButti K."/>
            <person name="Andreopoulos B."/>
            <person name="Lipzen A."/>
            <person name="Chen C."/>
            <person name="Yan M."/>
            <person name="Daum C."/>
            <person name="Ng V."/>
            <person name="Clum A."/>
            <person name="Steindorff A."/>
            <person name="Ohm R.A."/>
            <person name="Martin F."/>
            <person name="Silar P."/>
            <person name="Natvig D.O."/>
            <person name="Lalanne C."/>
            <person name="Gautier V."/>
            <person name="Ament-Velasquez S.L."/>
            <person name="Kruys A."/>
            <person name="Hutchinson M.I."/>
            <person name="Powell A.J."/>
            <person name="Barry K."/>
            <person name="Miller A.N."/>
            <person name="Grigoriev I.V."/>
            <person name="Debuchy R."/>
            <person name="Gladieux P."/>
            <person name="Hiltunen Thoren M."/>
            <person name="Johannesson H."/>
        </authorList>
    </citation>
    <scope>NUCLEOTIDE SEQUENCE</scope>
    <source>
        <strain evidence="2">CBS 538.74</strain>
    </source>
</reference>
<reference evidence="2" key="2">
    <citation type="submission" date="2023-05" db="EMBL/GenBank/DDBJ databases">
        <authorList>
            <consortium name="Lawrence Berkeley National Laboratory"/>
            <person name="Steindorff A."/>
            <person name="Hensen N."/>
            <person name="Bonometti L."/>
            <person name="Westerberg I."/>
            <person name="Brannstrom I.O."/>
            <person name="Guillou S."/>
            <person name="Cros-Aarteil S."/>
            <person name="Calhoun S."/>
            <person name="Haridas S."/>
            <person name="Kuo A."/>
            <person name="Mondo S."/>
            <person name="Pangilinan J."/>
            <person name="Riley R."/>
            <person name="Labutti K."/>
            <person name="Andreopoulos B."/>
            <person name="Lipzen A."/>
            <person name="Chen C."/>
            <person name="Yanf M."/>
            <person name="Daum C."/>
            <person name="Ng V."/>
            <person name="Clum A."/>
            <person name="Ohm R."/>
            <person name="Martin F."/>
            <person name="Silar P."/>
            <person name="Natvig D."/>
            <person name="Lalanne C."/>
            <person name="Gautier V."/>
            <person name="Ament-Velasquez S.L."/>
            <person name="Kruys A."/>
            <person name="Hutchinson M.I."/>
            <person name="Powell A.J."/>
            <person name="Barry K."/>
            <person name="Miller A.N."/>
            <person name="Grigoriev I.V."/>
            <person name="Debuchy R."/>
            <person name="Gladieux P."/>
            <person name="Thoren M.H."/>
            <person name="Johannesson H."/>
        </authorList>
    </citation>
    <scope>NUCLEOTIDE SEQUENCE</scope>
    <source>
        <strain evidence="2">CBS 538.74</strain>
    </source>
</reference>
<evidence type="ECO:0000256" key="1">
    <source>
        <dbReference type="SAM" id="SignalP"/>
    </source>
</evidence>
<accession>A0AAN6ZVS6</accession>
<proteinExistence type="predicted"/>
<dbReference type="EMBL" id="MU856963">
    <property type="protein sequence ID" value="KAK4152737.1"/>
    <property type="molecule type" value="Genomic_DNA"/>
</dbReference>
<feature type="chain" id="PRO_5043020480" evidence="1">
    <location>
        <begin position="21"/>
        <end position="188"/>
    </location>
</feature>
<gene>
    <name evidence="2" type="ORF">C8A00DRAFT_34520</name>
</gene>
<sequence>MHHIAILVAAVLFNNQVSVAVPLASNSDEPSEVGQPCGKTLGDCAGILTCTPLSTNCTEWVTNWPEGCPGTCQEIDVSQQQIYTLCGGWQLMDDCDERRERCVADPRHADPCGPSCDGAGICWPFDDVCGGDTGRVCPEGKACFMRSNFAGVLQGKCFPLRFGSDAYEKTGLEEMYRTDQDGYQEDEP</sequence>
<evidence type="ECO:0000313" key="3">
    <source>
        <dbReference type="Proteomes" id="UP001302745"/>
    </source>
</evidence>
<dbReference type="AlphaFoldDB" id="A0AAN6ZVS6"/>
<name>A0AAN6ZVS6_9PEZI</name>
<dbReference type="Proteomes" id="UP001302745">
    <property type="component" value="Unassembled WGS sequence"/>
</dbReference>
<feature type="signal peptide" evidence="1">
    <location>
        <begin position="1"/>
        <end position="20"/>
    </location>
</feature>
<keyword evidence="1" id="KW-0732">Signal</keyword>
<keyword evidence="3" id="KW-1185">Reference proteome</keyword>